<accession>A0A6L6WNS2</accession>
<feature type="compositionally biased region" description="Pro residues" evidence="1">
    <location>
        <begin position="160"/>
        <end position="172"/>
    </location>
</feature>
<keyword evidence="3" id="KW-1185">Reference proteome</keyword>
<feature type="compositionally biased region" description="Low complexity" evidence="1">
    <location>
        <begin position="136"/>
        <end position="152"/>
    </location>
</feature>
<evidence type="ECO:0000313" key="3">
    <source>
        <dbReference type="Proteomes" id="UP000483802"/>
    </source>
</evidence>
<sequence length="303" mass="32359">MDTQHPSAPPRAQSPIAADDHPAERRPTSGVVHDNVRIATRFTVVGNHLAQHRTLSATAIGIAVHIQSLPTGTRVDITTLTSRFPEGRTRVSAALRELETHGYLRRERRRAPDGRVTTRTISCNQPGGAPGPLPAGPARSAPLLPSAGPLPGERSRPKRPPSPLAVPHPACPSPELLQQATALLATLHRTDARLLLSAGDAARLTPGVAAWLERDVTPTAVRHALTQALPPEGVRHPAALLAHRLTALLPPTPRQTPPARHPLQNCDTCDHAFRAPEPGHCRACRPPGAHAGERLATIHPYTD</sequence>
<gene>
    <name evidence="2" type="ORF">GPA10_02865</name>
</gene>
<feature type="region of interest" description="Disordered" evidence="1">
    <location>
        <begin position="105"/>
        <end position="173"/>
    </location>
</feature>
<dbReference type="Proteomes" id="UP000483802">
    <property type="component" value="Unassembled WGS sequence"/>
</dbReference>
<organism evidence="2 3">
    <name type="scientific">Streptomyces typhae</name>
    <dbReference type="NCBI Taxonomy" id="2681492"/>
    <lineage>
        <taxon>Bacteria</taxon>
        <taxon>Bacillati</taxon>
        <taxon>Actinomycetota</taxon>
        <taxon>Actinomycetes</taxon>
        <taxon>Kitasatosporales</taxon>
        <taxon>Streptomycetaceae</taxon>
        <taxon>Streptomyces</taxon>
    </lineage>
</organism>
<feature type="region of interest" description="Disordered" evidence="1">
    <location>
        <begin position="1"/>
        <end position="29"/>
    </location>
</feature>
<dbReference type="RefSeq" id="WP_157164012.1">
    <property type="nucleotide sequence ID" value="NZ_WPNZ01000001.1"/>
</dbReference>
<evidence type="ECO:0000256" key="1">
    <source>
        <dbReference type="SAM" id="MobiDB-lite"/>
    </source>
</evidence>
<proteinExistence type="predicted"/>
<name>A0A6L6WNS2_9ACTN</name>
<reference evidence="2 3" key="1">
    <citation type="submission" date="2019-11" db="EMBL/GenBank/DDBJ databases">
        <title>Streptomyces typhae sp. nov., a novel endophytic actinomycete isolated from the root of cattail pollen (Typha angustifolia L.).</title>
        <authorList>
            <person name="Peng C."/>
        </authorList>
    </citation>
    <scope>NUCLEOTIDE SEQUENCE [LARGE SCALE GENOMIC DNA]</scope>
    <source>
        <strain evidence="3">p1417</strain>
    </source>
</reference>
<protein>
    <submittedName>
        <fullName evidence="2">Helix-turn-helix domain-containing protein</fullName>
    </submittedName>
</protein>
<dbReference type="EMBL" id="WPNZ01000001">
    <property type="protein sequence ID" value="MVO83733.1"/>
    <property type="molecule type" value="Genomic_DNA"/>
</dbReference>
<dbReference type="AlphaFoldDB" id="A0A6L6WNS2"/>
<feature type="compositionally biased region" description="Basic and acidic residues" evidence="1">
    <location>
        <begin position="18"/>
        <end position="27"/>
    </location>
</feature>
<evidence type="ECO:0000313" key="2">
    <source>
        <dbReference type="EMBL" id="MVO83733.1"/>
    </source>
</evidence>
<comment type="caution">
    <text evidence="2">The sequence shown here is derived from an EMBL/GenBank/DDBJ whole genome shotgun (WGS) entry which is preliminary data.</text>
</comment>